<dbReference type="InterPro" id="IPR002490">
    <property type="entry name" value="V-ATPase_116kDa_su"/>
</dbReference>
<feature type="transmembrane region" description="Helical" evidence="8">
    <location>
        <begin position="518"/>
        <end position="538"/>
    </location>
</feature>
<dbReference type="GO" id="GO:0033179">
    <property type="term" value="C:proton-transporting V-type ATPase, V0 domain"/>
    <property type="evidence" value="ECO:0007669"/>
    <property type="project" value="InterPro"/>
</dbReference>
<accession>A0A1T4P9L6</accession>
<feature type="transmembrane region" description="Helical" evidence="8">
    <location>
        <begin position="601"/>
        <end position="624"/>
    </location>
</feature>
<comment type="similarity">
    <text evidence="2">Belongs to the V-ATPase 116 kDa subunit family.</text>
</comment>
<gene>
    <name evidence="9" type="ORF">SAMN02745152_01496</name>
</gene>
<keyword evidence="6" id="KW-0406">Ion transport</keyword>
<keyword evidence="10" id="KW-1185">Reference proteome</keyword>
<evidence type="ECO:0000256" key="3">
    <source>
        <dbReference type="ARBA" id="ARBA00022448"/>
    </source>
</evidence>
<feature type="transmembrane region" description="Helical" evidence="8">
    <location>
        <begin position="476"/>
        <end position="498"/>
    </location>
</feature>
<keyword evidence="4 8" id="KW-0812">Transmembrane</keyword>
<evidence type="ECO:0000256" key="6">
    <source>
        <dbReference type="ARBA" id="ARBA00023065"/>
    </source>
</evidence>
<dbReference type="PANTHER" id="PTHR11629:SF63">
    <property type="entry name" value="V-TYPE PROTON ATPASE SUBUNIT A"/>
    <property type="match status" value="1"/>
</dbReference>
<evidence type="ECO:0000256" key="1">
    <source>
        <dbReference type="ARBA" id="ARBA00004141"/>
    </source>
</evidence>
<comment type="subcellular location">
    <subcellularLocation>
        <location evidence="1">Membrane</location>
        <topology evidence="1">Multi-pass membrane protein</topology>
    </subcellularLocation>
</comment>
<evidence type="ECO:0000256" key="5">
    <source>
        <dbReference type="ARBA" id="ARBA00022989"/>
    </source>
</evidence>
<protein>
    <submittedName>
        <fullName evidence="9">V/A-type H+-transporting ATPase subunit I</fullName>
    </submittedName>
</protein>
<dbReference type="GO" id="GO:0016471">
    <property type="term" value="C:vacuolar proton-transporting V-type ATPase complex"/>
    <property type="evidence" value="ECO:0007669"/>
    <property type="project" value="TreeGrafter"/>
</dbReference>
<organism evidence="9 10">
    <name type="scientific">Treponema berlinense</name>
    <dbReference type="NCBI Taxonomy" id="225004"/>
    <lineage>
        <taxon>Bacteria</taxon>
        <taxon>Pseudomonadati</taxon>
        <taxon>Spirochaetota</taxon>
        <taxon>Spirochaetia</taxon>
        <taxon>Spirochaetales</taxon>
        <taxon>Treponemataceae</taxon>
        <taxon>Treponema</taxon>
    </lineage>
</organism>
<dbReference type="STRING" id="225004.SAMN02745152_01496"/>
<keyword evidence="7 8" id="KW-0472">Membrane</keyword>
<dbReference type="OrthoDB" id="9803814at2"/>
<dbReference type="AlphaFoldDB" id="A0A1T4P9L6"/>
<feature type="transmembrane region" description="Helical" evidence="8">
    <location>
        <begin position="372"/>
        <end position="396"/>
    </location>
</feature>
<dbReference type="PANTHER" id="PTHR11629">
    <property type="entry name" value="VACUOLAR PROTON ATPASES"/>
    <property type="match status" value="1"/>
</dbReference>
<feature type="transmembrane region" description="Helical" evidence="8">
    <location>
        <begin position="447"/>
        <end position="464"/>
    </location>
</feature>
<evidence type="ECO:0000256" key="4">
    <source>
        <dbReference type="ARBA" id="ARBA00022692"/>
    </source>
</evidence>
<proteinExistence type="inferred from homology"/>
<dbReference type="GO" id="GO:0051117">
    <property type="term" value="F:ATPase binding"/>
    <property type="evidence" value="ECO:0007669"/>
    <property type="project" value="TreeGrafter"/>
</dbReference>
<feature type="transmembrane region" description="Helical" evidence="8">
    <location>
        <begin position="559"/>
        <end position="581"/>
    </location>
</feature>
<reference evidence="9 10" key="1">
    <citation type="submission" date="2017-02" db="EMBL/GenBank/DDBJ databases">
        <authorList>
            <person name="Peterson S.W."/>
        </authorList>
    </citation>
    <scope>NUCLEOTIDE SEQUENCE [LARGE SCALE GENOMIC DNA]</scope>
    <source>
        <strain evidence="9 10">ATCC BAA-909</strain>
    </source>
</reference>
<evidence type="ECO:0000313" key="9">
    <source>
        <dbReference type="EMBL" id="SJZ88224.1"/>
    </source>
</evidence>
<keyword evidence="3" id="KW-0813">Transport</keyword>
<name>A0A1T4P9L6_9SPIR</name>
<evidence type="ECO:0000256" key="7">
    <source>
        <dbReference type="ARBA" id="ARBA00023136"/>
    </source>
</evidence>
<dbReference type="Proteomes" id="UP000190395">
    <property type="component" value="Unassembled WGS sequence"/>
</dbReference>
<evidence type="ECO:0000313" key="10">
    <source>
        <dbReference type="Proteomes" id="UP000190395"/>
    </source>
</evidence>
<feature type="transmembrane region" description="Helical" evidence="8">
    <location>
        <begin position="329"/>
        <end position="360"/>
    </location>
</feature>
<dbReference type="GO" id="GO:0046961">
    <property type="term" value="F:proton-transporting ATPase activity, rotational mechanism"/>
    <property type="evidence" value="ECO:0007669"/>
    <property type="project" value="InterPro"/>
</dbReference>
<sequence length="656" mass="72518">MIVPMKKLSIVVLEKERRQALKTLRRLGVVHVEEVKGESEELSSFKNKNSKIELAISLLSEIKTKKIPETSMLSKDDSFALADKIISLTEEKKNLFSSIASDKTELDRLKKWGNVVPEDFDFLAEKGVYLSMYEMPSSKYNSIDESIDTLLVNDDKDISRFFVISDHKLAQNERPENLPPEAYRVVLPKKSTVQLADTIEQNKKRITEIDSELADSVKYLPSLKKAGENFGKDIEFENLYSGMGVEEKNEQKPEAVRLAWLTGYVPAEELEKVEKTAVESKWAFAADDPAADDNVPTKLKNNKFVSLIYPVTDFLGTVPGYNEFDISNWFLLFFTIFFGMIFGDGGYGGLLLAGGILAMVPSFKKRQAPSPMAFLLSLLGLATMVWGAVTCTWFGLTPEQLPDCIKMLSVPALSNVTSAKEGVKMVLHSASGAVTEISYSAWVKENLQIFCFTLALIQLAIAHLKGIAKNIRSPKFLGDLGSLLQLGGMYYVVLSMVVDGIRFPLGITPESYWLFDKIPVAYIALGAIAFGFVLSFVFSNYEGSIGKSILESCKNIVSVLLGVVNVFSDIVSYIRLWAVALAGGAISATVNEMAGPMLGHLAMFICAILILTVGHGLNMILNVLSVIVHGVRLNTLEFSTHLGMSWTGFKYRPFSE</sequence>
<evidence type="ECO:0000256" key="8">
    <source>
        <dbReference type="SAM" id="Phobius"/>
    </source>
</evidence>
<keyword evidence="5 8" id="KW-1133">Transmembrane helix</keyword>
<dbReference type="EMBL" id="FUXC01000008">
    <property type="protein sequence ID" value="SJZ88224.1"/>
    <property type="molecule type" value="Genomic_DNA"/>
</dbReference>
<evidence type="ECO:0000256" key="2">
    <source>
        <dbReference type="ARBA" id="ARBA00009904"/>
    </source>
</evidence>
<dbReference type="GO" id="GO:0007035">
    <property type="term" value="P:vacuolar acidification"/>
    <property type="evidence" value="ECO:0007669"/>
    <property type="project" value="TreeGrafter"/>
</dbReference>
<dbReference type="RefSeq" id="WP_078931232.1">
    <property type="nucleotide sequence ID" value="NZ_JAQXPZ010000053.1"/>
</dbReference>